<keyword evidence="3" id="KW-1185">Reference proteome</keyword>
<evidence type="ECO:0000313" key="2">
    <source>
        <dbReference type="EMBL" id="OQR80230.1"/>
    </source>
</evidence>
<dbReference type="EMBL" id="MNPL01000209">
    <property type="protein sequence ID" value="OQR80230.1"/>
    <property type="molecule type" value="Genomic_DNA"/>
</dbReference>
<accession>A0A1V9Y3D6</accession>
<comment type="caution">
    <text evidence="2">The sequence shown here is derived from an EMBL/GenBank/DDBJ whole genome shotgun (WGS) entry which is preliminary data.</text>
</comment>
<proteinExistence type="predicted"/>
<evidence type="ECO:0000313" key="3">
    <source>
        <dbReference type="Proteomes" id="UP000192247"/>
    </source>
</evidence>
<dbReference type="Proteomes" id="UP000192247">
    <property type="component" value="Unassembled WGS sequence"/>
</dbReference>
<organism evidence="2 3">
    <name type="scientific">Tropilaelaps mercedesae</name>
    <dbReference type="NCBI Taxonomy" id="418985"/>
    <lineage>
        <taxon>Eukaryota</taxon>
        <taxon>Metazoa</taxon>
        <taxon>Ecdysozoa</taxon>
        <taxon>Arthropoda</taxon>
        <taxon>Chelicerata</taxon>
        <taxon>Arachnida</taxon>
        <taxon>Acari</taxon>
        <taxon>Parasitiformes</taxon>
        <taxon>Mesostigmata</taxon>
        <taxon>Gamasina</taxon>
        <taxon>Dermanyssoidea</taxon>
        <taxon>Laelapidae</taxon>
        <taxon>Tropilaelaps</taxon>
    </lineage>
</organism>
<gene>
    <name evidence="2" type="ORF">BIW11_05197</name>
</gene>
<dbReference type="InParanoid" id="A0A1V9Y3D6"/>
<protein>
    <submittedName>
        <fullName evidence="2">Uncharacterized protein</fullName>
    </submittedName>
</protein>
<feature type="region of interest" description="Disordered" evidence="1">
    <location>
        <begin position="198"/>
        <end position="219"/>
    </location>
</feature>
<evidence type="ECO:0000256" key="1">
    <source>
        <dbReference type="SAM" id="MobiDB-lite"/>
    </source>
</evidence>
<reference evidence="2 3" key="1">
    <citation type="journal article" date="2017" name="Gigascience">
        <title>Draft genome of the honey bee ectoparasitic mite, Tropilaelaps mercedesae, is shaped by the parasitic life history.</title>
        <authorList>
            <person name="Dong X."/>
            <person name="Armstrong S.D."/>
            <person name="Xia D."/>
            <person name="Makepeace B.L."/>
            <person name="Darby A.C."/>
            <person name="Kadowaki T."/>
        </authorList>
    </citation>
    <scope>NUCLEOTIDE SEQUENCE [LARGE SCALE GENOMIC DNA]</scope>
    <source>
        <strain evidence="2">Wuxi-XJTLU</strain>
    </source>
</reference>
<name>A0A1V9Y3D6_9ACAR</name>
<sequence>MSETLPSRTSMRNYCLPSAGGERAWKSCVLCISRPCSVAQLFAPLLGRPVIISPSFQRSVPIFSPIMKPSKATVRDVLCLLNSFGMGGQQQAGGECQIDCQGCCYGHELLHNKQCNATQQLNEGLRMQSVAKSACKVNAAEYMKPSARQRSKTPLYQAQPKVWPATTVLPSECQHPTNIIRHGKTLPIPFKLADSDITGGPSWGRRPRTAGETQHGSTEAEHVGMGWPVSMFPILQAVPHTLRSFVGGFCIRVGPTVRLAYQRPSGCRADGLLCRFLLCLLLMQGY</sequence>
<dbReference type="AlphaFoldDB" id="A0A1V9Y3D6"/>